<dbReference type="Pfam" id="PF13411">
    <property type="entry name" value="MerR_1"/>
    <property type="match status" value="1"/>
</dbReference>
<keyword evidence="1" id="KW-0238">DNA-binding</keyword>
<dbReference type="Gene3D" id="1.10.1660.10">
    <property type="match status" value="1"/>
</dbReference>
<evidence type="ECO:0000256" key="1">
    <source>
        <dbReference type="ARBA" id="ARBA00023125"/>
    </source>
</evidence>
<dbReference type="Proteomes" id="UP000095210">
    <property type="component" value="Chromosome"/>
</dbReference>
<dbReference type="KEGG" id="ahm:TL08_12935"/>
<feature type="domain" description="HTH merR-type" evidence="3">
    <location>
        <begin position="2"/>
        <end position="71"/>
    </location>
</feature>
<dbReference type="GO" id="GO:0003677">
    <property type="term" value="F:DNA binding"/>
    <property type="evidence" value="ECO:0007669"/>
    <property type="project" value="UniProtKB-KW"/>
</dbReference>
<dbReference type="PANTHER" id="PTHR30204">
    <property type="entry name" value="REDOX-CYCLING DRUG-SENSING TRANSCRIPTIONAL ACTIVATOR SOXR"/>
    <property type="match status" value="1"/>
</dbReference>
<name>A0AAC9HQE7_9PSEU</name>
<dbReference type="PANTHER" id="PTHR30204:SF93">
    <property type="entry name" value="HTH MERR-TYPE DOMAIN-CONTAINING PROTEIN"/>
    <property type="match status" value="1"/>
</dbReference>
<evidence type="ECO:0000313" key="5">
    <source>
        <dbReference type="Proteomes" id="UP000095210"/>
    </source>
</evidence>
<dbReference type="GO" id="GO:0003700">
    <property type="term" value="F:DNA-binding transcription factor activity"/>
    <property type="evidence" value="ECO:0007669"/>
    <property type="project" value="InterPro"/>
</dbReference>
<dbReference type="InterPro" id="IPR047057">
    <property type="entry name" value="MerR_fam"/>
</dbReference>
<proteinExistence type="predicted"/>
<dbReference type="InterPro" id="IPR000551">
    <property type="entry name" value="MerR-type_HTH_dom"/>
</dbReference>
<protein>
    <submittedName>
        <fullName evidence="4">Transcriptional regulator</fullName>
    </submittedName>
</protein>
<accession>A0AAC9HQE7</accession>
<organism evidence="4 5">
    <name type="scientific">Actinoalloteichus hymeniacidonis</name>
    <dbReference type="NCBI Taxonomy" id="340345"/>
    <lineage>
        <taxon>Bacteria</taxon>
        <taxon>Bacillati</taxon>
        <taxon>Actinomycetota</taxon>
        <taxon>Actinomycetes</taxon>
        <taxon>Pseudonocardiales</taxon>
        <taxon>Pseudonocardiaceae</taxon>
        <taxon>Actinoalloteichus</taxon>
    </lineage>
</organism>
<dbReference type="EMBL" id="CP014859">
    <property type="protein sequence ID" value="AOS63401.1"/>
    <property type="molecule type" value="Genomic_DNA"/>
</dbReference>
<dbReference type="InterPro" id="IPR009061">
    <property type="entry name" value="DNA-bd_dom_put_sf"/>
</dbReference>
<dbReference type="SMART" id="SM00422">
    <property type="entry name" value="HTH_MERR"/>
    <property type="match status" value="1"/>
</dbReference>
<dbReference type="RefSeq" id="WP_069853632.1">
    <property type="nucleotide sequence ID" value="NZ_CP014859.1"/>
</dbReference>
<dbReference type="PROSITE" id="PS50937">
    <property type="entry name" value="HTH_MERR_2"/>
    <property type="match status" value="1"/>
</dbReference>
<reference evidence="5" key="1">
    <citation type="submission" date="2016-03" db="EMBL/GenBank/DDBJ databases">
        <title>Complete genome sequence of the type strain Actinoalloteichus hymeniacidonis DSM 45092.</title>
        <authorList>
            <person name="Schaffert L."/>
            <person name="Albersmeier A."/>
            <person name="Winkler A."/>
            <person name="Kalinowski J."/>
            <person name="Zotchev S."/>
            <person name="Ruckert C."/>
        </authorList>
    </citation>
    <scope>NUCLEOTIDE SEQUENCE [LARGE SCALE GENOMIC DNA]</scope>
    <source>
        <strain evidence="5">HPA177(T) (DSM 45092(T))</strain>
    </source>
</reference>
<sequence>MAWSTRQLAELAGTSLRAVRHYHTVGLLAEPERDSNGYKRYAVAHLVRLLRIKRLADLGFSLAQIANLADTDEHPEREMRALDAELAKNIERMQAVRAELAATLENSPPIDLPTTLGLSAEDVRFSEADRSFIVVLSRLVDPETLGPWAEMLTAAEDELSTLRSDADEDTRQRLAERLAEHLYDLMIAFPSMADLSEDSRLKKESSVQAIGAALVDLYNPAQIDVMVRMNIALAALREPATSDAATPDDDRPDTDGG</sequence>
<evidence type="ECO:0000259" key="3">
    <source>
        <dbReference type="PROSITE" id="PS50937"/>
    </source>
</evidence>
<gene>
    <name evidence="4" type="ORF">TL08_12935</name>
</gene>
<feature type="region of interest" description="Disordered" evidence="2">
    <location>
        <begin position="238"/>
        <end position="257"/>
    </location>
</feature>
<dbReference type="SUPFAM" id="SSF46955">
    <property type="entry name" value="Putative DNA-binding domain"/>
    <property type="match status" value="1"/>
</dbReference>
<feature type="compositionally biased region" description="Acidic residues" evidence="2">
    <location>
        <begin position="246"/>
        <end position="257"/>
    </location>
</feature>
<evidence type="ECO:0000313" key="4">
    <source>
        <dbReference type="EMBL" id="AOS63401.1"/>
    </source>
</evidence>
<keyword evidence="5" id="KW-1185">Reference proteome</keyword>
<evidence type="ECO:0000256" key="2">
    <source>
        <dbReference type="SAM" id="MobiDB-lite"/>
    </source>
</evidence>
<dbReference type="AlphaFoldDB" id="A0AAC9HQE7"/>
<dbReference type="CDD" id="cd00592">
    <property type="entry name" value="HTH_MerR-like"/>
    <property type="match status" value="1"/>
</dbReference>